<dbReference type="Proteomes" id="UP000237105">
    <property type="component" value="Unassembled WGS sequence"/>
</dbReference>
<accession>A0A2P5BIV6</accession>
<evidence type="ECO:0000256" key="1">
    <source>
        <dbReference type="ARBA" id="ARBA00001478"/>
    </source>
</evidence>
<dbReference type="GO" id="GO:0019252">
    <property type="term" value="P:starch biosynthetic process"/>
    <property type="evidence" value="ECO:0007669"/>
    <property type="project" value="UniProtKB-UniPathway"/>
</dbReference>
<sequence length="655" mass="74200">MKALMISTVIQWPPLPLPLPLPSSNSNYNPLHKPPRFSCCLREGHGNPDISQSSDDGEEKRHVEIWRLFKEAQQNILYLNKQRLKAVEELNGTNKEKQLLLDKIEQLEAERRSGFGKDKLSSCWERLLQIDAMVLTGMISTNEASDLRRLIMDHRVSIDDVLTDTKQMKDVEFLAALRHFLNRRKKNAFHIVHICTEMAPLVSVGSLASYITGLSRALQRKGHLVEVILPKYVSLDLDEVQGLREIEVESYSYFNGQLHGNKIWTGVVSGIGVTLIEPQYYSTFFSRERIYGYSDDFERFSYFSRASLDYLVKSGKQPDVIHIHNWETAIAGPLFWDIFAKQCLEQPDKLALCGLEPSRLHRPDRLQDDNRTHLVNILKGGVVYSNKVVIMSSVDSKSKIINSQNHGLESTLNIHKDKLAVSAFGFDSSIWDPSQDNFLPENYSVDDMEGKASCKVALQQHVGLSENDSKTVVGCIFSEVLDVDLENLRAIVCNAIGRSVQFIIMGSSHMPNINRVLGSLQEELKDEDTQVVPRYDEALSHLIFAGSDIILCQSFNDPIFQVPLKALKYGAAPIAQNSKNNISRHFVDHDFETTKFSRLISSTFGNMSIDEALNEIKNNPSKWKRNIMDGMAMDFSWDAECCDIHVSAYTSIRNL</sequence>
<dbReference type="InterPro" id="IPR013534">
    <property type="entry name" value="Starch_synth_cat_dom"/>
</dbReference>
<evidence type="ECO:0000256" key="6">
    <source>
        <dbReference type="ARBA" id="ARBA00022922"/>
    </source>
</evidence>
<name>A0A2P5BIV6_PARAD</name>
<dbReference type="PANTHER" id="PTHR46083">
    <property type="match status" value="1"/>
</dbReference>
<dbReference type="Pfam" id="PF08323">
    <property type="entry name" value="Glyco_transf_5"/>
    <property type="match status" value="1"/>
</dbReference>
<evidence type="ECO:0000256" key="4">
    <source>
        <dbReference type="ARBA" id="ARBA00022676"/>
    </source>
</evidence>
<keyword evidence="6" id="KW-0750">Starch biosynthesis</keyword>
<dbReference type="EMBL" id="JXTB01000272">
    <property type="protein sequence ID" value="PON48686.1"/>
    <property type="molecule type" value="Genomic_DNA"/>
</dbReference>
<evidence type="ECO:0000313" key="8">
    <source>
        <dbReference type="EMBL" id="PON48686.1"/>
    </source>
</evidence>
<feature type="domain" description="Starch synthase catalytic" evidence="7">
    <location>
        <begin position="190"/>
        <end position="412"/>
    </location>
</feature>
<gene>
    <name evidence="8" type="ORF">PanWU01x14_235630</name>
</gene>
<dbReference type="EC" id="2.4.1.21" evidence="3"/>
<dbReference type="AlphaFoldDB" id="A0A2P5BIV6"/>
<evidence type="ECO:0000313" key="9">
    <source>
        <dbReference type="Proteomes" id="UP000237105"/>
    </source>
</evidence>
<comment type="pathway">
    <text evidence="2">Glycan biosynthesis; starch biosynthesis.</text>
</comment>
<dbReference type="UniPathway" id="UPA00152"/>
<proteinExistence type="predicted"/>
<evidence type="ECO:0000256" key="3">
    <source>
        <dbReference type="ARBA" id="ARBA00012588"/>
    </source>
</evidence>
<dbReference type="OrthoDB" id="2018403at2759"/>
<keyword evidence="4" id="KW-0328">Glycosyltransferase</keyword>
<dbReference type="STRING" id="3476.A0A2P5BIV6"/>
<organism evidence="8 9">
    <name type="scientific">Parasponia andersonii</name>
    <name type="common">Sponia andersonii</name>
    <dbReference type="NCBI Taxonomy" id="3476"/>
    <lineage>
        <taxon>Eukaryota</taxon>
        <taxon>Viridiplantae</taxon>
        <taxon>Streptophyta</taxon>
        <taxon>Embryophyta</taxon>
        <taxon>Tracheophyta</taxon>
        <taxon>Spermatophyta</taxon>
        <taxon>Magnoliopsida</taxon>
        <taxon>eudicotyledons</taxon>
        <taxon>Gunneridae</taxon>
        <taxon>Pentapetalae</taxon>
        <taxon>rosids</taxon>
        <taxon>fabids</taxon>
        <taxon>Rosales</taxon>
        <taxon>Cannabaceae</taxon>
        <taxon>Parasponia</taxon>
    </lineage>
</organism>
<dbReference type="SUPFAM" id="SSF53756">
    <property type="entry name" value="UDP-Glycosyltransferase/glycogen phosphorylase"/>
    <property type="match status" value="1"/>
</dbReference>
<evidence type="ECO:0000259" key="7">
    <source>
        <dbReference type="Pfam" id="PF08323"/>
    </source>
</evidence>
<comment type="caution">
    <text evidence="8">The sequence shown here is derived from an EMBL/GenBank/DDBJ whole genome shotgun (WGS) entry which is preliminary data.</text>
</comment>
<dbReference type="GO" id="GO:0009011">
    <property type="term" value="F:alpha-1,4-glucan glucosyltransferase (ADP-glucose donor) activity"/>
    <property type="evidence" value="ECO:0007669"/>
    <property type="project" value="UniProtKB-EC"/>
</dbReference>
<reference evidence="9" key="1">
    <citation type="submission" date="2016-06" db="EMBL/GenBank/DDBJ databases">
        <title>Parallel loss of symbiosis genes in relatives of nitrogen-fixing non-legume Parasponia.</title>
        <authorList>
            <person name="Van Velzen R."/>
            <person name="Holmer R."/>
            <person name="Bu F."/>
            <person name="Rutten L."/>
            <person name="Van Zeijl A."/>
            <person name="Liu W."/>
            <person name="Santuari L."/>
            <person name="Cao Q."/>
            <person name="Sharma T."/>
            <person name="Shen D."/>
            <person name="Roswanjaya Y."/>
            <person name="Wardhani T."/>
            <person name="Kalhor M.S."/>
            <person name="Jansen J."/>
            <person name="Van den Hoogen J."/>
            <person name="Gungor B."/>
            <person name="Hartog M."/>
            <person name="Hontelez J."/>
            <person name="Verver J."/>
            <person name="Yang W.-C."/>
            <person name="Schijlen E."/>
            <person name="Repin R."/>
            <person name="Schilthuizen M."/>
            <person name="Schranz E."/>
            <person name="Heidstra R."/>
            <person name="Miyata K."/>
            <person name="Fedorova E."/>
            <person name="Kohlen W."/>
            <person name="Bisseling T."/>
            <person name="Smit S."/>
            <person name="Geurts R."/>
        </authorList>
    </citation>
    <scope>NUCLEOTIDE SEQUENCE [LARGE SCALE GENOMIC DNA]</scope>
    <source>
        <strain evidence="9">cv. WU1-14</strain>
    </source>
</reference>
<dbReference type="PANTHER" id="PTHR46083:SF3">
    <property type="entry name" value="UDP-GLYCOSYLTRANSFERASE SUPERFAMILY PROTEIN"/>
    <property type="match status" value="1"/>
</dbReference>
<comment type="catalytic activity">
    <reaction evidence="1">
        <text>[(1-&gt;4)-alpha-D-glucosyl](n) + ADP-alpha-D-glucose = [(1-&gt;4)-alpha-D-glucosyl](n+1) + ADP + H(+)</text>
        <dbReference type="Rhea" id="RHEA:18189"/>
        <dbReference type="Rhea" id="RHEA-COMP:9584"/>
        <dbReference type="Rhea" id="RHEA-COMP:9587"/>
        <dbReference type="ChEBI" id="CHEBI:15378"/>
        <dbReference type="ChEBI" id="CHEBI:15444"/>
        <dbReference type="ChEBI" id="CHEBI:57498"/>
        <dbReference type="ChEBI" id="CHEBI:456216"/>
        <dbReference type="EC" id="2.4.1.21"/>
    </reaction>
</comment>
<protein>
    <recommendedName>
        <fullName evidence="3">starch synthase</fullName>
        <ecNumber evidence="3">2.4.1.21</ecNumber>
    </recommendedName>
</protein>
<evidence type="ECO:0000256" key="2">
    <source>
        <dbReference type="ARBA" id="ARBA00004727"/>
    </source>
</evidence>
<evidence type="ECO:0000256" key="5">
    <source>
        <dbReference type="ARBA" id="ARBA00022679"/>
    </source>
</evidence>
<keyword evidence="5" id="KW-0808">Transferase</keyword>
<dbReference type="Gene3D" id="3.40.50.2000">
    <property type="entry name" value="Glycogen Phosphorylase B"/>
    <property type="match status" value="2"/>
</dbReference>
<keyword evidence="9" id="KW-1185">Reference proteome</keyword>